<keyword evidence="3" id="KW-1185">Reference proteome</keyword>
<dbReference type="InterPro" id="IPR036397">
    <property type="entry name" value="RNaseH_sf"/>
</dbReference>
<dbReference type="InterPro" id="IPR012337">
    <property type="entry name" value="RNaseH-like_sf"/>
</dbReference>
<name>A0A151I3J2_9HYME</name>
<dbReference type="SUPFAM" id="SSF53098">
    <property type="entry name" value="Ribonuclease H-like"/>
    <property type="match status" value="1"/>
</dbReference>
<dbReference type="GO" id="GO:0004523">
    <property type="term" value="F:RNA-DNA hybrid ribonuclease activity"/>
    <property type="evidence" value="ECO:0007669"/>
    <property type="project" value="InterPro"/>
</dbReference>
<accession>A0A151I3J2</accession>
<evidence type="ECO:0000313" key="2">
    <source>
        <dbReference type="EMBL" id="KYM83662.1"/>
    </source>
</evidence>
<evidence type="ECO:0000313" key="3">
    <source>
        <dbReference type="Proteomes" id="UP000078540"/>
    </source>
</evidence>
<dbReference type="Gene3D" id="3.30.420.10">
    <property type="entry name" value="Ribonuclease H-like superfamily/Ribonuclease H"/>
    <property type="match status" value="1"/>
</dbReference>
<sequence length="66" mass="7464">MDLSLKDIGVRILSLHIVSKQFLRDRGVEIKLIWILNHTEISGNEQADRLAREVVSGRDTQLGIPV</sequence>
<dbReference type="EMBL" id="KQ976486">
    <property type="protein sequence ID" value="KYM83662.1"/>
    <property type="molecule type" value="Genomic_DNA"/>
</dbReference>
<reference evidence="2 3" key="1">
    <citation type="submission" date="2015-09" db="EMBL/GenBank/DDBJ databases">
        <title>Atta colombica WGS genome.</title>
        <authorList>
            <person name="Nygaard S."/>
            <person name="Hu H."/>
            <person name="Boomsma J."/>
            <person name="Zhang G."/>
        </authorList>
    </citation>
    <scope>NUCLEOTIDE SEQUENCE [LARGE SCALE GENOMIC DNA]</scope>
    <source>
        <strain evidence="2">Treedump-2</strain>
        <tissue evidence="2">Whole body</tissue>
    </source>
</reference>
<evidence type="ECO:0000259" key="1">
    <source>
        <dbReference type="PROSITE" id="PS50879"/>
    </source>
</evidence>
<dbReference type="GO" id="GO:0003676">
    <property type="term" value="F:nucleic acid binding"/>
    <property type="evidence" value="ECO:0007669"/>
    <property type="project" value="InterPro"/>
</dbReference>
<gene>
    <name evidence="2" type="ORF">ALC53_05871</name>
</gene>
<dbReference type="Proteomes" id="UP000078540">
    <property type="component" value="Unassembled WGS sequence"/>
</dbReference>
<proteinExistence type="predicted"/>
<feature type="domain" description="RNase H type-1" evidence="1">
    <location>
        <begin position="1"/>
        <end position="56"/>
    </location>
</feature>
<dbReference type="PROSITE" id="PS50879">
    <property type="entry name" value="RNASE_H_1"/>
    <property type="match status" value="1"/>
</dbReference>
<dbReference type="InterPro" id="IPR002156">
    <property type="entry name" value="RNaseH_domain"/>
</dbReference>
<protein>
    <recommendedName>
        <fullName evidence="1">RNase H type-1 domain-containing protein</fullName>
    </recommendedName>
</protein>
<organism evidence="2 3">
    <name type="scientific">Atta colombica</name>
    <dbReference type="NCBI Taxonomy" id="520822"/>
    <lineage>
        <taxon>Eukaryota</taxon>
        <taxon>Metazoa</taxon>
        <taxon>Ecdysozoa</taxon>
        <taxon>Arthropoda</taxon>
        <taxon>Hexapoda</taxon>
        <taxon>Insecta</taxon>
        <taxon>Pterygota</taxon>
        <taxon>Neoptera</taxon>
        <taxon>Endopterygota</taxon>
        <taxon>Hymenoptera</taxon>
        <taxon>Apocrita</taxon>
        <taxon>Aculeata</taxon>
        <taxon>Formicoidea</taxon>
        <taxon>Formicidae</taxon>
        <taxon>Myrmicinae</taxon>
        <taxon>Atta</taxon>
    </lineage>
</organism>
<dbReference type="AlphaFoldDB" id="A0A151I3J2"/>